<accession>A0A841HSX0</accession>
<gene>
    <name evidence="2" type="ORF">HNQ60_004764</name>
</gene>
<dbReference type="RefSeq" id="WP_184335260.1">
    <property type="nucleotide sequence ID" value="NZ_JACHHZ010000006.1"/>
</dbReference>
<keyword evidence="3" id="KW-1185">Reference proteome</keyword>
<dbReference type="AlphaFoldDB" id="A0A841HSX0"/>
<proteinExistence type="predicted"/>
<protein>
    <submittedName>
        <fullName evidence="2">Uncharacterized protein</fullName>
    </submittedName>
</protein>
<name>A0A841HSX0_9GAMM</name>
<feature type="signal peptide" evidence="1">
    <location>
        <begin position="1"/>
        <end position="20"/>
    </location>
</feature>
<sequence length="435" mass="48350">MDIRQFLACALLSAVSQAHCAESLIVHEWGTFTSVQGADGVQQHWKPLIAADLPDFVYSSATRNGGFANVVLVDQTRKDQTVGVLRMETPVIYFYSDRELDVDVRVSFPTGRITEWYPQADSIGPYSVAVDGYTRFDRRSIIEWKGVRILGPASNAISADELIRDREDAHARHYYAARATDANLLRTQSPHARSKAEYERDLFYRGIGYQSAPLKVKVSADDSSLALASEEPVPAAFVLTIRKDMMRFHELGSLTPGAERLVQLDVEPFDAAINVQGRVMKEMVATLISQGLFPKEALAMVETWKDQWFEEEGTRVLYVLPAAWTDRMLPLDIEPRPDTIVRVMIGRAEIVMPSISRQLHRDIVAFDSANAHEQQRIVASVRKLNLGRFVLPAIEMASITPDGHRFMDAASRLSSALNKPAAPKIAASVAVEAGP</sequence>
<dbReference type="EMBL" id="JACHHZ010000006">
    <property type="protein sequence ID" value="MBB6095873.1"/>
    <property type="molecule type" value="Genomic_DNA"/>
</dbReference>
<organism evidence="2 3">
    <name type="scientific">Povalibacter uvarum</name>
    <dbReference type="NCBI Taxonomy" id="732238"/>
    <lineage>
        <taxon>Bacteria</taxon>
        <taxon>Pseudomonadati</taxon>
        <taxon>Pseudomonadota</taxon>
        <taxon>Gammaproteobacteria</taxon>
        <taxon>Steroidobacterales</taxon>
        <taxon>Steroidobacteraceae</taxon>
        <taxon>Povalibacter</taxon>
    </lineage>
</organism>
<keyword evidence="1" id="KW-0732">Signal</keyword>
<dbReference type="Proteomes" id="UP000588068">
    <property type="component" value="Unassembled WGS sequence"/>
</dbReference>
<comment type="caution">
    <text evidence="2">The sequence shown here is derived from an EMBL/GenBank/DDBJ whole genome shotgun (WGS) entry which is preliminary data.</text>
</comment>
<evidence type="ECO:0000256" key="1">
    <source>
        <dbReference type="SAM" id="SignalP"/>
    </source>
</evidence>
<feature type="chain" id="PRO_5033013167" evidence="1">
    <location>
        <begin position="21"/>
        <end position="435"/>
    </location>
</feature>
<evidence type="ECO:0000313" key="2">
    <source>
        <dbReference type="EMBL" id="MBB6095873.1"/>
    </source>
</evidence>
<evidence type="ECO:0000313" key="3">
    <source>
        <dbReference type="Proteomes" id="UP000588068"/>
    </source>
</evidence>
<reference evidence="2 3" key="1">
    <citation type="submission" date="2020-08" db="EMBL/GenBank/DDBJ databases">
        <title>Genomic Encyclopedia of Type Strains, Phase IV (KMG-IV): sequencing the most valuable type-strain genomes for metagenomic binning, comparative biology and taxonomic classification.</title>
        <authorList>
            <person name="Goeker M."/>
        </authorList>
    </citation>
    <scope>NUCLEOTIDE SEQUENCE [LARGE SCALE GENOMIC DNA]</scope>
    <source>
        <strain evidence="2 3">DSM 26723</strain>
    </source>
</reference>